<evidence type="ECO:0000313" key="1">
    <source>
        <dbReference type="EMBL" id="EEX70502.1"/>
    </source>
</evidence>
<accession>C9LJY0</accession>
<keyword evidence="2" id="KW-1185">Reference proteome</keyword>
<reference evidence="1" key="1">
    <citation type="submission" date="2009-09" db="EMBL/GenBank/DDBJ databases">
        <authorList>
            <person name="Weinstock G."/>
            <person name="Sodergren E."/>
            <person name="Clifton S."/>
            <person name="Fulton L."/>
            <person name="Fulton B."/>
            <person name="Courtney L."/>
            <person name="Fronick C."/>
            <person name="Harrison M."/>
            <person name="Strong C."/>
            <person name="Farmer C."/>
            <person name="Delahaunty K."/>
            <person name="Markovic C."/>
            <person name="Hall O."/>
            <person name="Minx P."/>
            <person name="Tomlinson C."/>
            <person name="Mitreva M."/>
            <person name="Nelson J."/>
            <person name="Hou S."/>
            <person name="Wollam A."/>
            <person name="Pepin K.H."/>
            <person name="Johnson M."/>
            <person name="Bhonagiri V."/>
            <person name="Nash W.E."/>
            <person name="Warren W."/>
            <person name="Chinwalla A."/>
            <person name="Mardis E.R."/>
            <person name="Wilson R.K."/>
        </authorList>
    </citation>
    <scope>NUCLEOTIDE SEQUENCE [LARGE SCALE GENOMIC DNA]</scope>
    <source>
        <strain evidence="1">ATCC 51259</strain>
    </source>
</reference>
<gene>
    <name evidence="1" type="ORF">GCWU000325_02544</name>
</gene>
<name>C9LJY0_9BACT</name>
<dbReference type="Proteomes" id="UP000003460">
    <property type="component" value="Unassembled WGS sequence"/>
</dbReference>
<organism evidence="1 2">
    <name type="scientific">Alloprevotella tannerae ATCC 51259</name>
    <dbReference type="NCBI Taxonomy" id="626522"/>
    <lineage>
        <taxon>Bacteria</taxon>
        <taxon>Pseudomonadati</taxon>
        <taxon>Bacteroidota</taxon>
        <taxon>Bacteroidia</taxon>
        <taxon>Bacteroidales</taxon>
        <taxon>Prevotellaceae</taxon>
        <taxon>Alloprevotella</taxon>
    </lineage>
</organism>
<evidence type="ECO:0000313" key="2">
    <source>
        <dbReference type="Proteomes" id="UP000003460"/>
    </source>
</evidence>
<dbReference type="EMBL" id="ACIJ02000028">
    <property type="protein sequence ID" value="EEX70502.1"/>
    <property type="molecule type" value="Genomic_DNA"/>
</dbReference>
<protein>
    <submittedName>
        <fullName evidence="1">Uncharacterized protein</fullName>
    </submittedName>
</protein>
<dbReference type="AlphaFoldDB" id="C9LJY0"/>
<comment type="caution">
    <text evidence="1">The sequence shown here is derived from an EMBL/GenBank/DDBJ whole genome shotgun (WGS) entry which is preliminary data.</text>
</comment>
<dbReference type="HOGENOM" id="CLU_3274783_0_0_10"/>
<sequence length="41" mass="4817">MSLFFSFRIVIVSRKPPPTASLQRPSARSYRRMNFLELTKS</sequence>
<proteinExistence type="predicted"/>